<accession>A0A2P2JKK5</accession>
<protein>
    <submittedName>
        <fullName evidence="1">Uncharacterized protein</fullName>
    </submittedName>
</protein>
<evidence type="ECO:0000313" key="1">
    <source>
        <dbReference type="EMBL" id="MBW93984.1"/>
    </source>
</evidence>
<organism evidence="1">
    <name type="scientific">Rhizophora mucronata</name>
    <name type="common">Asiatic mangrove</name>
    <dbReference type="NCBI Taxonomy" id="61149"/>
    <lineage>
        <taxon>Eukaryota</taxon>
        <taxon>Viridiplantae</taxon>
        <taxon>Streptophyta</taxon>
        <taxon>Embryophyta</taxon>
        <taxon>Tracheophyta</taxon>
        <taxon>Spermatophyta</taxon>
        <taxon>Magnoliopsida</taxon>
        <taxon>eudicotyledons</taxon>
        <taxon>Gunneridae</taxon>
        <taxon>Pentapetalae</taxon>
        <taxon>rosids</taxon>
        <taxon>fabids</taxon>
        <taxon>Malpighiales</taxon>
        <taxon>Rhizophoraceae</taxon>
        <taxon>Rhizophora</taxon>
    </lineage>
</organism>
<dbReference type="EMBL" id="GGEC01013501">
    <property type="protein sequence ID" value="MBW93984.1"/>
    <property type="molecule type" value="Transcribed_RNA"/>
</dbReference>
<name>A0A2P2JKK5_RHIMU</name>
<sequence length="49" mass="5723">MCAGLKQEDNLKKFAFSLFYLTGLAREESKVDRQNERLSYSHGFFIFSV</sequence>
<reference evidence="1" key="1">
    <citation type="submission" date="2018-02" db="EMBL/GenBank/DDBJ databases">
        <title>Rhizophora mucronata_Transcriptome.</title>
        <authorList>
            <person name="Meera S.P."/>
            <person name="Sreeshan A."/>
            <person name="Augustine A."/>
        </authorList>
    </citation>
    <scope>NUCLEOTIDE SEQUENCE</scope>
    <source>
        <tissue evidence="1">Leaf</tissue>
    </source>
</reference>
<dbReference type="AlphaFoldDB" id="A0A2P2JKK5"/>
<proteinExistence type="predicted"/>